<dbReference type="GO" id="GO:0051301">
    <property type="term" value="P:cell division"/>
    <property type="evidence" value="ECO:0007669"/>
    <property type="project" value="UniProtKB-KW"/>
</dbReference>
<evidence type="ECO:0000256" key="6">
    <source>
        <dbReference type="ARBA" id="ARBA00022801"/>
    </source>
</evidence>
<feature type="domain" description="NTF2-like N-terminal transpeptidase" evidence="13">
    <location>
        <begin position="56"/>
        <end position="136"/>
    </location>
</feature>
<sequence length="644" mass="67009">MLRRLLGTVLALLLVGTAVACAPSKDEAQSTAAALAEGLSGKNVESIAFSGATGADVQAQLAGVLEGMDPLMPEVSVAEVGEVQDSRTTATLSYEWTIPDSEKKWTYTTTAELAHADDSWQVVWSPTIVEPSLAEGERLAKTTAEPERGDILDADGEPLVTERPVRVVGIDKSGLSAAEAKASAQQLAELVDIDAGDYQSKVESYGPEAFVDAITLREAAFEDLDQNRLDSIDGSAVLEDELPLAPSREFAAAVLGTVREATAEDIEKSEGKIVPGETVGTSGLQAAYNDDLSGTPGLTISAVPATEENDGEQGAAETQAAEPRELFSIEPENGQDVQISLEPDMQRAAEEVLADIESPSSIVAMRPSTGEILAAANGPDSNGYNTAFLGQYAPGSTFKIATALGLLRQGMTPESSVTCEAEFVADGRTFENADGYPAAFLGEITLTEAIAHSCNTAFVSQYENLPQDELADAAGALGIGMNANLGLEAFMGNVPREDTEGTAHAASMIGQSRVQTSPLALTTMMASVVKGEAVVPQLVKGNDAEAELPDVPKLTQEEADQLTGMMRSAVVDGYLANLADLPGAPVIGKTGTAEYGSEDPLQTHSWVIAGQGDLALAVFVEDGDLGAVTGAPMVEEFLKAVGGN</sequence>
<dbReference type="GO" id="GO:0005886">
    <property type="term" value="C:plasma membrane"/>
    <property type="evidence" value="ECO:0007669"/>
    <property type="project" value="TreeGrafter"/>
</dbReference>
<dbReference type="Proteomes" id="UP000181917">
    <property type="component" value="Unassembled WGS sequence"/>
</dbReference>
<dbReference type="Pfam" id="PF00905">
    <property type="entry name" value="Transpeptidase"/>
    <property type="match status" value="1"/>
</dbReference>
<dbReference type="GO" id="GO:0008800">
    <property type="term" value="F:beta-lactamase activity"/>
    <property type="evidence" value="ECO:0007669"/>
    <property type="project" value="UniProtKB-UniRule"/>
</dbReference>
<dbReference type="Gene3D" id="3.40.710.10">
    <property type="entry name" value="DD-peptidase/beta-lactamase superfamily"/>
    <property type="match status" value="1"/>
</dbReference>
<comment type="similarity">
    <text evidence="3 9">Belongs to the class-D beta-lactamase family.</text>
</comment>
<dbReference type="InterPro" id="IPR050515">
    <property type="entry name" value="Beta-lactam/transpept"/>
</dbReference>
<comment type="similarity">
    <text evidence="2">Belongs to the transpeptidase family.</text>
</comment>
<dbReference type="AlphaFoldDB" id="A0A1H1E4R4"/>
<evidence type="ECO:0000256" key="3">
    <source>
        <dbReference type="ARBA" id="ARBA00007898"/>
    </source>
</evidence>
<dbReference type="KEGG" id="acry:AC20117_03635"/>
<evidence type="ECO:0000256" key="10">
    <source>
        <dbReference type="SAM" id="SignalP"/>
    </source>
</evidence>
<reference evidence="14 15" key="1">
    <citation type="submission" date="2016-10" db="EMBL/GenBank/DDBJ databases">
        <authorList>
            <person name="de Groot N.N."/>
        </authorList>
    </citation>
    <scope>NUCLEOTIDE SEQUENCE [LARGE SCALE GENOMIC DNA]</scope>
    <source>
        <strain evidence="14 15">DSM 20117</strain>
    </source>
</reference>
<evidence type="ECO:0000313" key="15">
    <source>
        <dbReference type="Proteomes" id="UP000181917"/>
    </source>
</evidence>
<dbReference type="SUPFAM" id="SSF56601">
    <property type="entry name" value="beta-lactamase/transpeptidase-like"/>
    <property type="match status" value="1"/>
</dbReference>
<keyword evidence="6 9" id="KW-0378">Hydrolase</keyword>
<keyword evidence="14" id="KW-0131">Cell cycle</keyword>
<feature type="chain" id="PRO_5039539262" description="Beta-lactamase" evidence="10">
    <location>
        <begin position="21"/>
        <end position="644"/>
    </location>
</feature>
<evidence type="ECO:0000256" key="7">
    <source>
        <dbReference type="ARBA" id="ARBA00023136"/>
    </source>
</evidence>
<evidence type="ECO:0000256" key="5">
    <source>
        <dbReference type="ARBA" id="ARBA00022729"/>
    </source>
</evidence>
<dbReference type="Pfam" id="PF03717">
    <property type="entry name" value="PBP_dimer"/>
    <property type="match status" value="1"/>
</dbReference>
<keyword evidence="7" id="KW-0472">Membrane</keyword>
<dbReference type="EC" id="3.5.2.6" evidence="4 9"/>
<feature type="domain" description="Penicillin-binding protein dimerisation" evidence="12">
    <location>
        <begin position="145"/>
        <end position="306"/>
    </location>
</feature>
<dbReference type="GO" id="GO:0071972">
    <property type="term" value="F:peptidoglycan L,D-transpeptidase activity"/>
    <property type="evidence" value="ECO:0007669"/>
    <property type="project" value="TreeGrafter"/>
</dbReference>
<evidence type="ECO:0000259" key="12">
    <source>
        <dbReference type="Pfam" id="PF03717"/>
    </source>
</evidence>
<evidence type="ECO:0000256" key="4">
    <source>
        <dbReference type="ARBA" id="ARBA00012865"/>
    </source>
</evidence>
<feature type="domain" description="Penicillin-binding protein transpeptidase" evidence="11">
    <location>
        <begin position="361"/>
        <end position="624"/>
    </location>
</feature>
<dbReference type="Pfam" id="PF05223">
    <property type="entry name" value="MecA_N"/>
    <property type="match status" value="1"/>
</dbReference>
<dbReference type="PROSITE" id="PS00337">
    <property type="entry name" value="BETA_LACTAMASE_D"/>
    <property type="match status" value="1"/>
</dbReference>
<evidence type="ECO:0000313" key="14">
    <source>
        <dbReference type="EMBL" id="SDQ83745.1"/>
    </source>
</evidence>
<dbReference type="GO" id="GO:0008658">
    <property type="term" value="F:penicillin binding"/>
    <property type="evidence" value="ECO:0007669"/>
    <property type="project" value="InterPro"/>
</dbReference>
<organism evidence="14 15">
    <name type="scientific">Crystallibacter crystallopoietes</name>
    <dbReference type="NCBI Taxonomy" id="37928"/>
    <lineage>
        <taxon>Bacteria</taxon>
        <taxon>Bacillati</taxon>
        <taxon>Actinomycetota</taxon>
        <taxon>Actinomycetes</taxon>
        <taxon>Micrococcales</taxon>
        <taxon>Micrococcaceae</taxon>
        <taxon>Crystallibacter</taxon>
    </lineage>
</organism>
<feature type="signal peptide" evidence="10">
    <location>
        <begin position="1"/>
        <end position="20"/>
    </location>
</feature>
<dbReference type="OrthoDB" id="5241017at2"/>
<evidence type="ECO:0000256" key="9">
    <source>
        <dbReference type="RuleBase" id="RU361140"/>
    </source>
</evidence>
<dbReference type="InterPro" id="IPR001460">
    <property type="entry name" value="PCN-bd_Tpept"/>
</dbReference>
<evidence type="ECO:0000259" key="11">
    <source>
        <dbReference type="Pfam" id="PF00905"/>
    </source>
</evidence>
<dbReference type="GO" id="GO:0017001">
    <property type="term" value="P:antibiotic catabolic process"/>
    <property type="evidence" value="ECO:0007669"/>
    <property type="project" value="InterPro"/>
</dbReference>
<dbReference type="PANTHER" id="PTHR30627">
    <property type="entry name" value="PEPTIDOGLYCAN D,D-TRANSPEPTIDASE"/>
    <property type="match status" value="1"/>
</dbReference>
<dbReference type="Gene3D" id="3.90.1310.10">
    <property type="entry name" value="Penicillin-binding protein 2a (Domain 2)"/>
    <property type="match status" value="1"/>
</dbReference>
<keyword evidence="15" id="KW-1185">Reference proteome</keyword>
<accession>A0A1H1E4R4</accession>
<comment type="subcellular location">
    <subcellularLocation>
        <location evidence="1">Membrane</location>
    </subcellularLocation>
</comment>
<dbReference type="PANTHER" id="PTHR30627:SF24">
    <property type="entry name" value="PENICILLIN-BINDING PROTEIN 4B"/>
    <property type="match status" value="1"/>
</dbReference>
<name>A0A1H1E4R4_9MICC</name>
<evidence type="ECO:0000259" key="13">
    <source>
        <dbReference type="Pfam" id="PF05223"/>
    </source>
</evidence>
<keyword evidence="14" id="KW-0132">Cell division</keyword>
<evidence type="ECO:0000256" key="1">
    <source>
        <dbReference type="ARBA" id="ARBA00004370"/>
    </source>
</evidence>
<dbReference type="PROSITE" id="PS51257">
    <property type="entry name" value="PROKAR_LIPOPROTEIN"/>
    <property type="match status" value="1"/>
</dbReference>
<evidence type="ECO:0000256" key="8">
    <source>
        <dbReference type="ARBA" id="ARBA00023251"/>
    </source>
</evidence>
<keyword evidence="8 9" id="KW-0046">Antibiotic resistance</keyword>
<evidence type="ECO:0000256" key="2">
    <source>
        <dbReference type="ARBA" id="ARBA00007171"/>
    </source>
</evidence>
<keyword evidence="5 10" id="KW-0732">Signal</keyword>
<gene>
    <name evidence="14" type="ORF">SAMN04489742_2763</name>
</gene>
<dbReference type="InterPro" id="IPR036138">
    <property type="entry name" value="PBP_dimer_sf"/>
</dbReference>
<dbReference type="SUPFAM" id="SSF56519">
    <property type="entry name" value="Penicillin binding protein dimerisation domain"/>
    <property type="match status" value="1"/>
</dbReference>
<dbReference type="InterPro" id="IPR005311">
    <property type="entry name" value="PBP_dimer"/>
</dbReference>
<dbReference type="InterPro" id="IPR002137">
    <property type="entry name" value="Beta-lactam_class-D_AS"/>
</dbReference>
<dbReference type="GO" id="GO:0046677">
    <property type="term" value="P:response to antibiotic"/>
    <property type="evidence" value="ECO:0007669"/>
    <property type="project" value="UniProtKB-UniRule"/>
</dbReference>
<dbReference type="InterPro" id="IPR012338">
    <property type="entry name" value="Beta-lactam/transpept-like"/>
</dbReference>
<proteinExistence type="inferred from homology"/>
<protein>
    <recommendedName>
        <fullName evidence="4 9">Beta-lactamase</fullName>
        <ecNumber evidence="4 9">3.5.2.6</ecNumber>
    </recommendedName>
</protein>
<comment type="catalytic activity">
    <reaction evidence="9">
        <text>a beta-lactam + H2O = a substituted beta-amino acid</text>
        <dbReference type="Rhea" id="RHEA:20401"/>
        <dbReference type="ChEBI" id="CHEBI:15377"/>
        <dbReference type="ChEBI" id="CHEBI:35627"/>
        <dbReference type="ChEBI" id="CHEBI:140347"/>
        <dbReference type="EC" id="3.5.2.6"/>
    </reaction>
</comment>
<dbReference type="GO" id="GO:0071555">
    <property type="term" value="P:cell wall organization"/>
    <property type="evidence" value="ECO:0007669"/>
    <property type="project" value="TreeGrafter"/>
</dbReference>
<dbReference type="EMBL" id="FNKH01000002">
    <property type="protein sequence ID" value="SDQ83745.1"/>
    <property type="molecule type" value="Genomic_DNA"/>
</dbReference>
<dbReference type="STRING" id="37928.SAMN04489742_2763"/>
<dbReference type="InterPro" id="IPR007887">
    <property type="entry name" value="MecA_N"/>
</dbReference>